<dbReference type="GO" id="GO:0009103">
    <property type="term" value="P:lipopolysaccharide biosynthetic process"/>
    <property type="evidence" value="ECO:0007669"/>
    <property type="project" value="UniProtKB-KW"/>
</dbReference>
<reference evidence="4 5" key="1">
    <citation type="submission" date="2020-08" db="EMBL/GenBank/DDBJ databases">
        <title>Genomic Encyclopedia of Type Strains, Phase IV (KMG-V): Genome sequencing to study the core and pangenomes of soil and plant-associated prokaryotes.</title>
        <authorList>
            <person name="Whitman W."/>
        </authorList>
    </citation>
    <scope>NUCLEOTIDE SEQUENCE [LARGE SCALE GENOMIC DNA]</scope>
    <source>
        <strain evidence="4 5">S3M1</strain>
    </source>
</reference>
<dbReference type="Gene3D" id="3.90.550.10">
    <property type="entry name" value="Spore Coat Polysaccharide Biosynthesis Protein SpsA, Chain A"/>
    <property type="match status" value="1"/>
</dbReference>
<evidence type="ECO:0000256" key="2">
    <source>
        <dbReference type="ARBA" id="ARBA00022695"/>
    </source>
</evidence>
<dbReference type="GO" id="GO:0005829">
    <property type="term" value="C:cytosol"/>
    <property type="evidence" value="ECO:0007669"/>
    <property type="project" value="TreeGrafter"/>
</dbReference>
<dbReference type="Pfam" id="PF02348">
    <property type="entry name" value="CTP_transf_3"/>
    <property type="match status" value="1"/>
</dbReference>
<dbReference type="CDD" id="cd02517">
    <property type="entry name" value="CMP-KDO-Synthetase"/>
    <property type="match status" value="1"/>
</dbReference>
<comment type="caution">
    <text evidence="4">The sequence shown here is derived from an EMBL/GenBank/DDBJ whole genome shotgun (WGS) entry which is preliminary data.</text>
</comment>
<dbReference type="NCBIfam" id="NF009905">
    <property type="entry name" value="PRK13368.1"/>
    <property type="match status" value="1"/>
</dbReference>
<dbReference type="InterPro" id="IPR003329">
    <property type="entry name" value="Cytidylyl_trans"/>
</dbReference>
<evidence type="ECO:0000256" key="3">
    <source>
        <dbReference type="ARBA" id="ARBA00022985"/>
    </source>
</evidence>
<dbReference type="InterPro" id="IPR004528">
    <property type="entry name" value="KdsB"/>
</dbReference>
<evidence type="ECO:0000313" key="4">
    <source>
        <dbReference type="EMBL" id="MBB5635199.1"/>
    </source>
</evidence>
<dbReference type="SUPFAM" id="SSF53448">
    <property type="entry name" value="Nucleotide-diphospho-sugar transferases"/>
    <property type="match status" value="1"/>
</dbReference>
<dbReference type="PANTHER" id="PTHR42866">
    <property type="entry name" value="3-DEOXY-MANNO-OCTULOSONATE CYTIDYLYLTRANSFERASE"/>
    <property type="match status" value="1"/>
</dbReference>
<dbReference type="EMBL" id="JACHCE010000001">
    <property type="protein sequence ID" value="MBB5635199.1"/>
    <property type="molecule type" value="Genomic_DNA"/>
</dbReference>
<keyword evidence="3" id="KW-0448">Lipopolysaccharide biosynthesis</keyword>
<gene>
    <name evidence="4" type="ORF">HDE68_001084</name>
</gene>
<keyword evidence="2 4" id="KW-0548">Nucleotidyltransferase</keyword>
<name>A0A7W9DYH2_9SPHI</name>
<dbReference type="AlphaFoldDB" id="A0A7W9DYH2"/>
<dbReference type="Proteomes" id="UP000537204">
    <property type="component" value="Unassembled WGS sequence"/>
</dbReference>
<proteinExistence type="predicted"/>
<dbReference type="EC" id="2.7.7.38" evidence="4"/>
<sequence length="245" mass="27922">MDFIVVIPARYQSSRFPGKPLTIIDGKSMLQRTYEQCVQAVDKSLIYVATEDQRIVDHCRLLDIQVLLTSDHCLTGTDRIAEVADLVKADYYINVQGDEPLFNPDDIKKIISRLDTYPGEILNGYCSITDERQYRSKSVPKVVFRPDGRLLYMSRSPVPGNKGLDFVKGWRQVCIYAFPFAALKAFASEKDKTTLEAEEDIEILRFLELNYEVRMVELSSESIAVDNPEDLTDVLARLKEDAIKI</sequence>
<protein>
    <submittedName>
        <fullName evidence="4">3-deoxy-manno-octulosonate cytidylyltransferase (CMP-KDO synthetase)</fullName>
        <ecNumber evidence="4">2.7.7.38</ecNumber>
    </submittedName>
</protein>
<accession>A0A7W9DYH2</accession>
<keyword evidence="1 4" id="KW-0808">Transferase</keyword>
<evidence type="ECO:0000313" key="5">
    <source>
        <dbReference type="Proteomes" id="UP000537204"/>
    </source>
</evidence>
<dbReference type="InterPro" id="IPR029044">
    <property type="entry name" value="Nucleotide-diphossugar_trans"/>
</dbReference>
<evidence type="ECO:0000256" key="1">
    <source>
        <dbReference type="ARBA" id="ARBA00022679"/>
    </source>
</evidence>
<organism evidence="4 5">
    <name type="scientific">Pedobacter cryoconitis</name>
    <dbReference type="NCBI Taxonomy" id="188932"/>
    <lineage>
        <taxon>Bacteria</taxon>
        <taxon>Pseudomonadati</taxon>
        <taxon>Bacteroidota</taxon>
        <taxon>Sphingobacteriia</taxon>
        <taxon>Sphingobacteriales</taxon>
        <taxon>Sphingobacteriaceae</taxon>
        <taxon>Pedobacter</taxon>
    </lineage>
</organism>
<dbReference type="GO" id="GO:0008690">
    <property type="term" value="F:3-deoxy-manno-octulosonate cytidylyltransferase activity"/>
    <property type="evidence" value="ECO:0007669"/>
    <property type="project" value="UniProtKB-EC"/>
</dbReference>
<dbReference type="NCBIfam" id="NF003952">
    <property type="entry name" value="PRK05450.1-5"/>
    <property type="match status" value="1"/>
</dbReference>
<dbReference type="PANTHER" id="PTHR42866:SF2">
    <property type="entry name" value="3-DEOXY-MANNO-OCTULOSONATE CYTIDYLYLTRANSFERASE, MITOCHONDRIAL"/>
    <property type="match status" value="1"/>
</dbReference>